<dbReference type="PROSITE" id="PS51767">
    <property type="entry name" value="PEPTIDASE_A1"/>
    <property type="match status" value="1"/>
</dbReference>
<evidence type="ECO:0000256" key="1">
    <source>
        <dbReference type="ARBA" id="ARBA00007447"/>
    </source>
</evidence>
<dbReference type="Pfam" id="PF00026">
    <property type="entry name" value="Asp"/>
    <property type="match status" value="1"/>
</dbReference>
<dbReference type="PROSITE" id="PS00141">
    <property type="entry name" value="ASP_PROTEASE"/>
    <property type="match status" value="2"/>
</dbReference>
<feature type="domain" description="Peptidase A1" evidence="6">
    <location>
        <begin position="31"/>
        <end position="339"/>
    </location>
</feature>
<dbReference type="PANTHER" id="PTHR47966">
    <property type="entry name" value="BETA-SITE APP-CLEAVING ENZYME, ISOFORM A-RELATED"/>
    <property type="match status" value="1"/>
</dbReference>
<proteinExistence type="inferred from homology"/>
<dbReference type="EMBL" id="KK583205">
    <property type="protein sequence ID" value="KDO29682.1"/>
    <property type="molecule type" value="Genomic_DNA"/>
</dbReference>
<dbReference type="PRINTS" id="PR00792">
    <property type="entry name" value="PEPSIN"/>
</dbReference>
<gene>
    <name evidence="7" type="ORF">SPRG_05634</name>
</gene>
<feature type="active site" evidence="4">
    <location>
        <position position="231"/>
    </location>
</feature>
<protein>
    <recommendedName>
        <fullName evidence="6">Peptidase A1 domain-containing protein</fullName>
    </recommendedName>
</protein>
<dbReference type="KEGG" id="spar:SPRG_05634"/>
<dbReference type="PANTHER" id="PTHR47966:SF51">
    <property type="entry name" value="BETA-SITE APP-CLEAVING ENZYME, ISOFORM A-RELATED"/>
    <property type="match status" value="1"/>
</dbReference>
<sequence length="421" mass="45033">MRAALVVSCALASATRPLVRIPLVNLDQLQFYGSIHVGSPPQAFRVIFDTGSSDVWVPSQDCIACSGSARYNRSASSPFADERYRFQAFYGSGAVAGDVFSDAIALPGASHAPLLRMGSVTTQDAHIQKFASEGIVGLGFPTLASISAPTFLEALEIEIFSLYISPLPTSPIPSQLLLHGVDDALAGPNATWHEIPLADAPSTDGFWVVRLGGIRLHDVSLQRAATVAILDSGTSLLLLPHMEYASVVARLCAVVPALDGCDVGHVSCSSCDHTSFPPLTFTLGSTAFTLQGSDYVRCELNVCTPQIETSANAFVVLGDIFFRAYYTAFDVKKRSVRLACPASGCHGGQRPPLLLSPFVRSASSMCLHAQMCTQLSWVLYASVLYTKAFGLALSVVSSKWLFDRTLRRRTKQPPGLLSGIV</sequence>
<dbReference type="InterPro" id="IPR033121">
    <property type="entry name" value="PEPTIDASE_A1"/>
</dbReference>
<dbReference type="STRING" id="695850.A0A067CSE4"/>
<dbReference type="InterPro" id="IPR001969">
    <property type="entry name" value="Aspartic_peptidase_AS"/>
</dbReference>
<dbReference type="GO" id="GO:0004190">
    <property type="term" value="F:aspartic-type endopeptidase activity"/>
    <property type="evidence" value="ECO:0007669"/>
    <property type="project" value="UniProtKB-KW"/>
</dbReference>
<evidence type="ECO:0000256" key="5">
    <source>
        <dbReference type="RuleBase" id="RU000454"/>
    </source>
</evidence>
<feature type="active site" evidence="4">
    <location>
        <position position="49"/>
    </location>
</feature>
<dbReference type="Proteomes" id="UP000030745">
    <property type="component" value="Unassembled WGS sequence"/>
</dbReference>
<dbReference type="SUPFAM" id="SSF50630">
    <property type="entry name" value="Acid proteases"/>
    <property type="match status" value="1"/>
</dbReference>
<dbReference type="AlphaFoldDB" id="A0A067CSE4"/>
<evidence type="ECO:0000256" key="4">
    <source>
        <dbReference type="PIRSR" id="PIRSR601461-1"/>
    </source>
</evidence>
<evidence type="ECO:0000256" key="2">
    <source>
        <dbReference type="ARBA" id="ARBA00022670"/>
    </source>
</evidence>
<dbReference type="GO" id="GO:0006508">
    <property type="term" value="P:proteolysis"/>
    <property type="evidence" value="ECO:0007669"/>
    <property type="project" value="UniProtKB-KW"/>
</dbReference>
<evidence type="ECO:0000259" key="6">
    <source>
        <dbReference type="PROSITE" id="PS51767"/>
    </source>
</evidence>
<evidence type="ECO:0000313" key="7">
    <source>
        <dbReference type="EMBL" id="KDO29682.1"/>
    </source>
</evidence>
<keyword evidence="5" id="KW-0378">Hydrolase</keyword>
<dbReference type="InterPro" id="IPR001461">
    <property type="entry name" value="Aspartic_peptidase_A1"/>
</dbReference>
<organism evidence="7 8">
    <name type="scientific">Saprolegnia parasitica (strain CBS 223.65)</name>
    <dbReference type="NCBI Taxonomy" id="695850"/>
    <lineage>
        <taxon>Eukaryota</taxon>
        <taxon>Sar</taxon>
        <taxon>Stramenopiles</taxon>
        <taxon>Oomycota</taxon>
        <taxon>Saprolegniomycetes</taxon>
        <taxon>Saprolegniales</taxon>
        <taxon>Saprolegniaceae</taxon>
        <taxon>Saprolegnia</taxon>
    </lineage>
</organism>
<dbReference type="OrthoDB" id="771136at2759"/>
<comment type="similarity">
    <text evidence="1 5">Belongs to the peptidase A1 family.</text>
</comment>
<evidence type="ECO:0000313" key="8">
    <source>
        <dbReference type="Proteomes" id="UP000030745"/>
    </source>
</evidence>
<dbReference type="RefSeq" id="XP_012199740.1">
    <property type="nucleotide sequence ID" value="XM_012344350.1"/>
</dbReference>
<name>A0A067CSE4_SAPPC</name>
<dbReference type="GeneID" id="24128023"/>
<dbReference type="OMA" id="NIFPRAF"/>
<keyword evidence="3 5" id="KW-0064">Aspartyl protease</keyword>
<keyword evidence="2 5" id="KW-0645">Protease</keyword>
<dbReference type="VEuPathDB" id="FungiDB:SPRG_05634"/>
<dbReference type="FunFam" id="2.40.70.10:FF:000008">
    <property type="entry name" value="Cathepsin D"/>
    <property type="match status" value="1"/>
</dbReference>
<dbReference type="CDD" id="cd05471">
    <property type="entry name" value="pepsin_like"/>
    <property type="match status" value="1"/>
</dbReference>
<dbReference type="InterPro" id="IPR034164">
    <property type="entry name" value="Pepsin-like_dom"/>
</dbReference>
<keyword evidence="8" id="KW-1185">Reference proteome</keyword>
<dbReference type="InterPro" id="IPR021109">
    <property type="entry name" value="Peptidase_aspartic_dom_sf"/>
</dbReference>
<reference evidence="7 8" key="1">
    <citation type="journal article" date="2013" name="PLoS Genet.">
        <title>Distinctive expansion of potential virulence genes in the genome of the oomycete fish pathogen Saprolegnia parasitica.</title>
        <authorList>
            <person name="Jiang R.H."/>
            <person name="de Bruijn I."/>
            <person name="Haas B.J."/>
            <person name="Belmonte R."/>
            <person name="Lobach L."/>
            <person name="Christie J."/>
            <person name="van den Ackerveken G."/>
            <person name="Bottin A."/>
            <person name="Bulone V."/>
            <person name="Diaz-Moreno S.M."/>
            <person name="Dumas B."/>
            <person name="Fan L."/>
            <person name="Gaulin E."/>
            <person name="Govers F."/>
            <person name="Grenville-Briggs L.J."/>
            <person name="Horner N.R."/>
            <person name="Levin J.Z."/>
            <person name="Mammella M."/>
            <person name="Meijer H.J."/>
            <person name="Morris P."/>
            <person name="Nusbaum C."/>
            <person name="Oome S."/>
            <person name="Phillips A.J."/>
            <person name="van Rooyen D."/>
            <person name="Rzeszutek E."/>
            <person name="Saraiva M."/>
            <person name="Secombes C.J."/>
            <person name="Seidl M.F."/>
            <person name="Snel B."/>
            <person name="Stassen J.H."/>
            <person name="Sykes S."/>
            <person name="Tripathy S."/>
            <person name="van den Berg H."/>
            <person name="Vega-Arreguin J.C."/>
            <person name="Wawra S."/>
            <person name="Young S.K."/>
            <person name="Zeng Q."/>
            <person name="Dieguez-Uribeondo J."/>
            <person name="Russ C."/>
            <person name="Tyler B.M."/>
            <person name="van West P."/>
        </authorList>
    </citation>
    <scope>NUCLEOTIDE SEQUENCE [LARGE SCALE GENOMIC DNA]</scope>
    <source>
        <strain evidence="7 8">CBS 223.65</strain>
    </source>
</reference>
<accession>A0A067CSE4</accession>
<dbReference type="Gene3D" id="2.40.70.10">
    <property type="entry name" value="Acid Proteases"/>
    <property type="match status" value="2"/>
</dbReference>
<evidence type="ECO:0000256" key="3">
    <source>
        <dbReference type="ARBA" id="ARBA00022750"/>
    </source>
</evidence>